<organism evidence="3 4">
    <name type="scientific">Artemisia annua</name>
    <name type="common">Sweet wormwood</name>
    <dbReference type="NCBI Taxonomy" id="35608"/>
    <lineage>
        <taxon>Eukaryota</taxon>
        <taxon>Viridiplantae</taxon>
        <taxon>Streptophyta</taxon>
        <taxon>Embryophyta</taxon>
        <taxon>Tracheophyta</taxon>
        <taxon>Spermatophyta</taxon>
        <taxon>Magnoliopsida</taxon>
        <taxon>eudicotyledons</taxon>
        <taxon>Gunneridae</taxon>
        <taxon>Pentapetalae</taxon>
        <taxon>asterids</taxon>
        <taxon>campanulids</taxon>
        <taxon>Asterales</taxon>
        <taxon>Asteraceae</taxon>
        <taxon>Asteroideae</taxon>
        <taxon>Anthemideae</taxon>
        <taxon>Artemisiinae</taxon>
        <taxon>Artemisia</taxon>
    </lineage>
</organism>
<protein>
    <recommendedName>
        <fullName evidence="2">CSC1/OSCA1-like N-terminal transmembrane domain-containing protein</fullName>
    </recommendedName>
</protein>
<gene>
    <name evidence="3" type="ORF">CTI12_AA388600</name>
</gene>
<dbReference type="Pfam" id="PF13967">
    <property type="entry name" value="RSN1_TM"/>
    <property type="match status" value="1"/>
</dbReference>
<comment type="caution">
    <text evidence="3">The sequence shown here is derived from an EMBL/GenBank/DDBJ whole genome shotgun (WGS) entry which is preliminary data.</text>
</comment>
<proteinExistence type="predicted"/>
<evidence type="ECO:0000256" key="1">
    <source>
        <dbReference type="SAM" id="Phobius"/>
    </source>
</evidence>
<evidence type="ECO:0000313" key="4">
    <source>
        <dbReference type="Proteomes" id="UP000245207"/>
    </source>
</evidence>
<keyword evidence="1" id="KW-0472">Membrane</keyword>
<keyword evidence="4" id="KW-1185">Reference proteome</keyword>
<dbReference type="EMBL" id="PKPP01008210">
    <property type="protein sequence ID" value="PWA51287.1"/>
    <property type="molecule type" value="Genomic_DNA"/>
</dbReference>
<keyword evidence="1" id="KW-0812">Transmembrane</keyword>
<feature type="transmembrane region" description="Helical" evidence="1">
    <location>
        <begin position="9"/>
        <end position="35"/>
    </location>
</feature>
<reference evidence="3 4" key="1">
    <citation type="journal article" date="2018" name="Mol. Plant">
        <title>The genome of Artemisia annua provides insight into the evolution of Asteraceae family and artemisinin biosynthesis.</title>
        <authorList>
            <person name="Shen Q."/>
            <person name="Zhang L."/>
            <person name="Liao Z."/>
            <person name="Wang S."/>
            <person name="Yan T."/>
            <person name="Shi P."/>
            <person name="Liu M."/>
            <person name="Fu X."/>
            <person name="Pan Q."/>
            <person name="Wang Y."/>
            <person name="Lv Z."/>
            <person name="Lu X."/>
            <person name="Zhang F."/>
            <person name="Jiang W."/>
            <person name="Ma Y."/>
            <person name="Chen M."/>
            <person name="Hao X."/>
            <person name="Li L."/>
            <person name="Tang Y."/>
            <person name="Lv G."/>
            <person name="Zhou Y."/>
            <person name="Sun X."/>
            <person name="Brodelius P.E."/>
            <person name="Rose J.K.C."/>
            <person name="Tang K."/>
        </authorList>
    </citation>
    <scope>NUCLEOTIDE SEQUENCE [LARGE SCALE GENOMIC DNA]</scope>
    <source>
        <strain evidence="4">cv. Huhao1</strain>
        <tissue evidence="3">Leaf</tissue>
    </source>
</reference>
<evidence type="ECO:0000259" key="2">
    <source>
        <dbReference type="Pfam" id="PF13967"/>
    </source>
</evidence>
<dbReference type="InterPro" id="IPR032880">
    <property type="entry name" value="CSC1/OSCA1-like_N"/>
</dbReference>
<keyword evidence="1" id="KW-1133">Transmembrane helix</keyword>
<accession>A0A2U1LQL3</accession>
<dbReference type="OrthoDB" id="1689567at2759"/>
<dbReference type="Proteomes" id="UP000245207">
    <property type="component" value="Unassembled WGS sequence"/>
</dbReference>
<name>A0A2U1LQL3_ARTAN</name>
<sequence>MRAGLDGVVFIRLILFSLKVVGFAAVLGLCALLPLNYIGSQIVIDFSDFTNTFQESFSNIFECQ</sequence>
<evidence type="ECO:0000313" key="3">
    <source>
        <dbReference type="EMBL" id="PWA51287.1"/>
    </source>
</evidence>
<dbReference type="STRING" id="35608.A0A2U1LQL3"/>
<feature type="domain" description="CSC1/OSCA1-like N-terminal transmembrane" evidence="2">
    <location>
        <begin position="2"/>
        <end position="59"/>
    </location>
</feature>
<dbReference type="AlphaFoldDB" id="A0A2U1LQL3"/>